<dbReference type="PANTHER" id="PTHR46972:SF1">
    <property type="entry name" value="FAD DEPENDENT OXIDOREDUCTASE DOMAIN-CONTAINING PROTEIN"/>
    <property type="match status" value="1"/>
</dbReference>
<dbReference type="PRINTS" id="PR00420">
    <property type="entry name" value="RNGMNOXGNASE"/>
</dbReference>
<evidence type="ECO:0000256" key="3">
    <source>
        <dbReference type="ARBA" id="ARBA00023002"/>
    </source>
</evidence>
<dbReference type="InterPro" id="IPR002938">
    <property type="entry name" value="FAD-bd"/>
</dbReference>
<dbReference type="Pfam" id="PF01494">
    <property type="entry name" value="FAD_binding_3"/>
    <property type="match status" value="1"/>
</dbReference>
<protein>
    <recommendedName>
        <fullName evidence="5">FAD-binding domain-containing protein</fullName>
    </recommendedName>
</protein>
<evidence type="ECO:0000313" key="6">
    <source>
        <dbReference type="EMBL" id="RDL36736.1"/>
    </source>
</evidence>
<evidence type="ECO:0000259" key="5">
    <source>
        <dbReference type="Pfam" id="PF01494"/>
    </source>
</evidence>
<organism evidence="6 7">
    <name type="scientific">Venustampulla echinocandica</name>
    <dbReference type="NCBI Taxonomy" id="2656787"/>
    <lineage>
        <taxon>Eukaryota</taxon>
        <taxon>Fungi</taxon>
        <taxon>Dikarya</taxon>
        <taxon>Ascomycota</taxon>
        <taxon>Pezizomycotina</taxon>
        <taxon>Leotiomycetes</taxon>
        <taxon>Helotiales</taxon>
        <taxon>Pleuroascaceae</taxon>
        <taxon>Venustampulla</taxon>
    </lineage>
</organism>
<keyword evidence="3" id="KW-0560">Oxidoreductase</keyword>
<evidence type="ECO:0000256" key="4">
    <source>
        <dbReference type="ARBA" id="ARBA00023033"/>
    </source>
</evidence>
<dbReference type="RefSeq" id="XP_031869392.1">
    <property type="nucleotide sequence ID" value="XM_032014711.1"/>
</dbReference>
<dbReference type="AlphaFoldDB" id="A0A370TMI3"/>
<proteinExistence type="predicted"/>
<feature type="domain" description="FAD-binding" evidence="5">
    <location>
        <begin position="6"/>
        <end position="340"/>
    </location>
</feature>
<keyword evidence="4" id="KW-0503">Monooxygenase</keyword>
<dbReference type="OrthoDB" id="655030at2759"/>
<dbReference type="GO" id="GO:0004497">
    <property type="term" value="F:monooxygenase activity"/>
    <property type="evidence" value="ECO:0007669"/>
    <property type="project" value="UniProtKB-KW"/>
</dbReference>
<dbReference type="GeneID" id="43598937"/>
<dbReference type="InterPro" id="IPR036188">
    <property type="entry name" value="FAD/NAD-bd_sf"/>
</dbReference>
<dbReference type="GO" id="GO:0071949">
    <property type="term" value="F:FAD binding"/>
    <property type="evidence" value="ECO:0007669"/>
    <property type="project" value="InterPro"/>
</dbReference>
<evidence type="ECO:0000313" key="7">
    <source>
        <dbReference type="Proteomes" id="UP000254866"/>
    </source>
</evidence>
<gene>
    <name evidence="6" type="ORF">BP5553_06088</name>
</gene>
<dbReference type="Proteomes" id="UP000254866">
    <property type="component" value="Unassembled WGS sequence"/>
</dbReference>
<evidence type="ECO:0000256" key="1">
    <source>
        <dbReference type="ARBA" id="ARBA00022630"/>
    </source>
</evidence>
<name>A0A370TMI3_9HELO</name>
<reference evidence="6 7" key="1">
    <citation type="journal article" date="2018" name="IMA Fungus">
        <title>IMA Genome-F 9: Draft genome sequence of Annulohypoxylon stygium, Aspergillus mulundensis, Berkeleyomyces basicola (syn. Thielaviopsis basicola), Ceratocystis smalleyi, two Cercospora beticola strains, Coleophoma cylindrospora, Fusarium fracticaudum, Phialophora cf. hyalina, and Morchella septimelata.</title>
        <authorList>
            <person name="Wingfield B.D."/>
            <person name="Bills G.F."/>
            <person name="Dong Y."/>
            <person name="Huang W."/>
            <person name="Nel W.J."/>
            <person name="Swalarsk-Parry B.S."/>
            <person name="Vaghefi N."/>
            <person name="Wilken P.M."/>
            <person name="An Z."/>
            <person name="de Beer Z.W."/>
            <person name="De Vos L."/>
            <person name="Chen L."/>
            <person name="Duong T.A."/>
            <person name="Gao Y."/>
            <person name="Hammerbacher A."/>
            <person name="Kikkert J.R."/>
            <person name="Li Y."/>
            <person name="Li H."/>
            <person name="Li K."/>
            <person name="Li Q."/>
            <person name="Liu X."/>
            <person name="Ma X."/>
            <person name="Naidoo K."/>
            <person name="Pethybridge S.J."/>
            <person name="Sun J."/>
            <person name="Steenkamp E.T."/>
            <person name="van der Nest M.A."/>
            <person name="van Wyk S."/>
            <person name="Wingfield M.J."/>
            <person name="Xiong C."/>
            <person name="Yue Q."/>
            <person name="Zhang X."/>
        </authorList>
    </citation>
    <scope>NUCLEOTIDE SEQUENCE [LARGE SCALE GENOMIC DNA]</scope>
    <source>
        <strain evidence="6 7">BP 5553</strain>
    </source>
</reference>
<dbReference type="STRING" id="2656787.A0A370TMI3"/>
<dbReference type="EMBL" id="NPIC01000004">
    <property type="protein sequence ID" value="RDL36736.1"/>
    <property type="molecule type" value="Genomic_DNA"/>
</dbReference>
<dbReference type="SUPFAM" id="SSF51905">
    <property type="entry name" value="FAD/NAD(P)-binding domain"/>
    <property type="match status" value="1"/>
</dbReference>
<accession>A0A370TMI3</accession>
<dbReference type="PANTHER" id="PTHR46972">
    <property type="entry name" value="MONOOXYGENASE ASQM-RELATED"/>
    <property type="match status" value="1"/>
</dbReference>
<sequence length="375" mass="41132">MTAPTIAIIGGGPCGLTLARLLECKGIDYVVYERDESENSNRAGGSLDIHPETGQHALREGGLFDEFKRYARYDDTVFTLADNFGKRLVKVGQGRDAPEIDRSDLRKILLDSIPKDKIKWGHTLTSATVGEDNLPVLQFANGNLLSGFKLVVGADGAWSKVRNVITQATPQYSGTSYLESKIGLENPLYETIASNAGAGMFLSMGPEKLIVTQRQGDGSYRNYFGLQVPEDFFRNGTVDLQDVEATRRLLLSDYYADWSDEHKDLIRHATDLRPWALYTLSTEDLGWKSVPGFTLIGDAAHLAIPNGEGVNLAMTDSFKLASKIAEHGIENFDQAVQEYEADMFPRGIATIADGKGMGEVMFSGDSKAFLELMGL</sequence>
<evidence type="ECO:0000256" key="2">
    <source>
        <dbReference type="ARBA" id="ARBA00022827"/>
    </source>
</evidence>
<comment type="caution">
    <text evidence="6">The sequence shown here is derived from an EMBL/GenBank/DDBJ whole genome shotgun (WGS) entry which is preliminary data.</text>
</comment>
<keyword evidence="7" id="KW-1185">Reference proteome</keyword>
<dbReference type="Gene3D" id="3.50.50.60">
    <property type="entry name" value="FAD/NAD(P)-binding domain"/>
    <property type="match status" value="1"/>
</dbReference>
<keyword evidence="1" id="KW-0285">Flavoprotein</keyword>
<keyword evidence="2" id="KW-0274">FAD</keyword>